<evidence type="ECO:0000313" key="2">
    <source>
        <dbReference type="Proteomes" id="UP000093757"/>
    </source>
</evidence>
<dbReference type="EMBL" id="MAEM01000318">
    <property type="protein sequence ID" value="OBS01111.1"/>
    <property type="molecule type" value="Genomic_DNA"/>
</dbReference>
<sequence length="128" mass="14124">MERLPYIDEHAIAIHASPAQAWAALLAKTCRDPGDPSTVPFGFALEEATPPRRLALKGRHPFAAYRLVYELDPEPDGVRLRALTFAAFPGLRGKVYRALVIGSGGHRIVVRHLLRRVANHAKENPVCV</sequence>
<evidence type="ECO:0000313" key="1">
    <source>
        <dbReference type="EMBL" id="OBS01111.1"/>
    </source>
</evidence>
<evidence type="ECO:0008006" key="3">
    <source>
        <dbReference type="Google" id="ProtNLM"/>
    </source>
</evidence>
<reference evidence="1 2" key="1">
    <citation type="submission" date="2016-06" db="EMBL/GenBank/DDBJ databases">
        <authorList>
            <person name="Kjaerup R.B."/>
            <person name="Dalgaard T.S."/>
            <person name="Juul-Madsen H.R."/>
        </authorList>
    </citation>
    <scope>NUCLEOTIDE SEQUENCE [LARGE SCALE GENOMIC DNA]</scope>
    <source>
        <strain evidence="1 2">1245752.6</strain>
    </source>
</reference>
<proteinExistence type="predicted"/>
<name>A0A1A6BFT0_MYCGO</name>
<dbReference type="SUPFAM" id="SSF55961">
    <property type="entry name" value="Bet v1-like"/>
    <property type="match status" value="1"/>
</dbReference>
<gene>
    <name evidence="1" type="ORF">A9W98_21875</name>
</gene>
<dbReference type="RefSeq" id="WP_065134630.1">
    <property type="nucleotide sequence ID" value="NZ_MAEM01000318.1"/>
</dbReference>
<accession>A0A1A6BFT0</accession>
<dbReference type="OrthoDB" id="164904at2"/>
<comment type="caution">
    <text evidence="1">The sequence shown here is derived from an EMBL/GenBank/DDBJ whole genome shotgun (WGS) entry which is preliminary data.</text>
</comment>
<dbReference type="Proteomes" id="UP000093757">
    <property type="component" value="Unassembled WGS sequence"/>
</dbReference>
<dbReference type="AlphaFoldDB" id="A0A1A6BFT0"/>
<protein>
    <recommendedName>
        <fullName evidence="3">SRPBCC family protein</fullName>
    </recommendedName>
</protein>
<organism evidence="1 2">
    <name type="scientific">Mycobacterium gordonae</name>
    <dbReference type="NCBI Taxonomy" id="1778"/>
    <lineage>
        <taxon>Bacteria</taxon>
        <taxon>Bacillati</taxon>
        <taxon>Actinomycetota</taxon>
        <taxon>Actinomycetes</taxon>
        <taxon>Mycobacteriales</taxon>
        <taxon>Mycobacteriaceae</taxon>
        <taxon>Mycobacterium</taxon>
    </lineage>
</organism>